<protein>
    <submittedName>
        <fullName evidence="1">Uncharacterized protein</fullName>
    </submittedName>
</protein>
<evidence type="ECO:0000313" key="1">
    <source>
        <dbReference type="EMBL" id="NES11877.1"/>
    </source>
</evidence>
<evidence type="ECO:0000313" key="2">
    <source>
        <dbReference type="Proteomes" id="UP000471751"/>
    </source>
</evidence>
<sequence>MEIKIKLVRFLSKGDEQRFFLGLNEILAIKSCSGLGGCLVLKVDRRVLSNVMLKEFIALLSRYGVCLSPLSVLADSKKFSWVNDPGFYWYKSMFEDS</sequence>
<dbReference type="Proteomes" id="UP000471751">
    <property type="component" value="Unassembled WGS sequence"/>
</dbReference>
<organism evidence="1 2">
    <name type="scientific">Pseudomonas laurentiana</name>
    <dbReference type="NCBI Taxonomy" id="2364649"/>
    <lineage>
        <taxon>Bacteria</taxon>
        <taxon>Pseudomonadati</taxon>
        <taxon>Pseudomonadota</taxon>
        <taxon>Gammaproteobacteria</taxon>
        <taxon>Pseudomonadales</taxon>
        <taxon>Pseudomonadaceae</taxon>
        <taxon>Pseudomonas</taxon>
    </lineage>
</organism>
<gene>
    <name evidence="1" type="ORF">G3O07_22525</name>
</gene>
<dbReference type="EMBL" id="JAAHBT010000341">
    <property type="protein sequence ID" value="NES11877.1"/>
    <property type="molecule type" value="Genomic_DNA"/>
</dbReference>
<accession>A0A6I5RUZ6</accession>
<reference evidence="1 2" key="1">
    <citation type="submission" date="2020-02" db="EMBL/GenBank/DDBJ databases">
        <title>Broccoli isolated Pseudomonas sp.</title>
        <authorList>
            <person name="Fujikawa T."/>
            <person name="Sawada H."/>
        </authorList>
    </citation>
    <scope>NUCLEOTIDE SEQUENCE [LARGE SCALE GENOMIC DNA]</scope>
    <source>
        <strain evidence="1 2">JCM 32154</strain>
    </source>
</reference>
<dbReference type="AlphaFoldDB" id="A0A6I5RUZ6"/>
<dbReference type="RefSeq" id="WP_163939774.1">
    <property type="nucleotide sequence ID" value="NZ_BMQU01000095.1"/>
</dbReference>
<proteinExistence type="predicted"/>
<comment type="caution">
    <text evidence="1">The sequence shown here is derived from an EMBL/GenBank/DDBJ whole genome shotgun (WGS) entry which is preliminary data.</text>
</comment>
<name>A0A6I5RUZ6_9PSED</name>
<keyword evidence="2" id="KW-1185">Reference proteome</keyword>